<name>A0ABT3XSY0_9FLAO</name>
<feature type="chain" id="PRO_5046625621" evidence="1">
    <location>
        <begin position="21"/>
        <end position="226"/>
    </location>
</feature>
<feature type="signal peptide" evidence="1">
    <location>
        <begin position="1"/>
        <end position="20"/>
    </location>
</feature>
<dbReference type="EMBL" id="JAOVZW010000010">
    <property type="protein sequence ID" value="MCX8524070.1"/>
    <property type="molecule type" value="Genomic_DNA"/>
</dbReference>
<evidence type="ECO:0000313" key="3">
    <source>
        <dbReference type="Proteomes" id="UP001073122"/>
    </source>
</evidence>
<accession>A0ABT3XSY0</accession>
<comment type="caution">
    <text evidence="2">The sequence shown here is derived from an EMBL/GenBank/DDBJ whole genome shotgun (WGS) entry which is preliminary data.</text>
</comment>
<keyword evidence="3" id="KW-1185">Reference proteome</keyword>
<dbReference type="RefSeq" id="WP_267265372.1">
    <property type="nucleotide sequence ID" value="NZ_JAOVZW010000010.1"/>
</dbReference>
<evidence type="ECO:0000256" key="1">
    <source>
        <dbReference type="SAM" id="SignalP"/>
    </source>
</evidence>
<dbReference type="Proteomes" id="UP001073122">
    <property type="component" value="Unassembled WGS sequence"/>
</dbReference>
<organism evidence="2 3">
    <name type="scientific">Chryseobacterium formosus</name>
    <dbReference type="NCBI Taxonomy" id="1537363"/>
    <lineage>
        <taxon>Bacteria</taxon>
        <taxon>Pseudomonadati</taxon>
        <taxon>Bacteroidota</taxon>
        <taxon>Flavobacteriia</taxon>
        <taxon>Flavobacteriales</taxon>
        <taxon>Weeksellaceae</taxon>
        <taxon>Chryseobacterium group</taxon>
        <taxon>Chryseobacterium</taxon>
    </lineage>
</organism>
<protein>
    <submittedName>
        <fullName evidence="2">Uncharacterized protein</fullName>
    </submittedName>
</protein>
<sequence length="226" mass="24349">MKKIIIPFFSAVLFTTSVNANVHTTTVEISAVKSQLTSQQIIDKYLDALGGKAKLESVKSIISEDLISTQGIDITSVTKKMGNKFKSVQMIVGREIVSIFDGEKGYSNQTGPRVDFTPDRISELKKAKTIDALGLDASKFTAAVETLDGKTCNVLVSENVKMYFDSSTGLLYKTGNALSGAVIKSYITVDGIKFPEVMEAEGGGQKLVIKTTKVTINSGITDADFK</sequence>
<gene>
    <name evidence="2" type="ORF">OF897_09045</name>
</gene>
<keyword evidence="1" id="KW-0732">Signal</keyword>
<evidence type="ECO:0000313" key="2">
    <source>
        <dbReference type="EMBL" id="MCX8524070.1"/>
    </source>
</evidence>
<reference evidence="2" key="1">
    <citation type="submission" date="2022-10" db="EMBL/GenBank/DDBJ databases">
        <title>Chryseobacterium sp. nov., a novel bacterial species.</title>
        <authorList>
            <person name="Cao Y."/>
        </authorList>
    </citation>
    <scope>NUCLEOTIDE SEQUENCE</scope>
    <source>
        <strain evidence="2">CCTCC AB2015118</strain>
    </source>
</reference>
<proteinExistence type="predicted"/>